<feature type="transmembrane region" description="Helical" evidence="6">
    <location>
        <begin position="404"/>
        <end position="424"/>
    </location>
</feature>
<feature type="transmembrane region" description="Helical" evidence="6">
    <location>
        <begin position="463"/>
        <end position="481"/>
    </location>
</feature>
<feature type="transmembrane region" description="Helical" evidence="6">
    <location>
        <begin position="376"/>
        <end position="398"/>
    </location>
</feature>
<feature type="transmembrane region" description="Helical" evidence="6">
    <location>
        <begin position="100"/>
        <end position="119"/>
    </location>
</feature>
<sequence>MIDNSLNKQRGYRTAFKATSLFGGVQLITIVISVLKSKLIAVWLGTTGFGIMGLFNSSIALLSSITNLGLQNSAVREIAAASAESNLFKFSALVKAINRWVLLTGLLGALVTIALAPWLSRWVFASDKFVFSFALLSIIVLLTGIYTNHYALLQGTRKLRAMALANVYGASIGFLCSVPMFYFFREDGIVYALILSTISITIVSYSYAKQVKTVTISQTLKESFVIGLPTVKLGFLMALSSISVYLVQFIVKTFITQYGSLEDAGLYEAGWAINAQYLGLVFTAMSKDYYPRLSQLSSDNIKMMNAVNQQGEIAILILAPMIIALVVFLPFVINLLYSSDFLDIIPMTKWLLVGSMLKAGSWAISYVFLAKGAGKIYLFNEMGIKCITLPSYLLGYAFGGLLGIGYAFVFCYFCYFIWVAVVAFKRYNIIYSSVFLKVLLFTCFFLFFYAISEVYYPTALVRYLVGCTVLFIISIYSFGELKKRLIS</sequence>
<evidence type="ECO:0000256" key="5">
    <source>
        <dbReference type="ARBA" id="ARBA00023136"/>
    </source>
</evidence>
<organism evidence="7 8">
    <name type="scientific">Bacteroides intestinalis</name>
    <dbReference type="NCBI Taxonomy" id="329854"/>
    <lineage>
        <taxon>Bacteria</taxon>
        <taxon>Pseudomonadati</taxon>
        <taxon>Bacteroidota</taxon>
        <taxon>Bacteroidia</taxon>
        <taxon>Bacteroidales</taxon>
        <taxon>Bacteroidaceae</taxon>
        <taxon>Bacteroides</taxon>
    </lineage>
</organism>
<feature type="transmembrane region" description="Helical" evidence="6">
    <location>
        <begin position="349"/>
        <end position="369"/>
    </location>
</feature>
<evidence type="ECO:0000313" key="8">
    <source>
        <dbReference type="Proteomes" id="UP000284772"/>
    </source>
</evidence>
<feature type="transmembrane region" description="Helical" evidence="6">
    <location>
        <begin position="40"/>
        <end position="62"/>
    </location>
</feature>
<proteinExistence type="predicted"/>
<keyword evidence="5 6" id="KW-0472">Membrane</keyword>
<evidence type="ECO:0000256" key="2">
    <source>
        <dbReference type="ARBA" id="ARBA00022475"/>
    </source>
</evidence>
<keyword evidence="3 6" id="KW-0812">Transmembrane</keyword>
<comment type="caution">
    <text evidence="7">The sequence shown here is derived from an EMBL/GenBank/DDBJ whole genome shotgun (WGS) entry which is preliminary data.</text>
</comment>
<dbReference type="PANTHER" id="PTHR30250">
    <property type="entry name" value="PST FAMILY PREDICTED COLANIC ACID TRANSPORTER"/>
    <property type="match status" value="1"/>
</dbReference>
<evidence type="ECO:0000313" key="7">
    <source>
        <dbReference type="EMBL" id="RGT58268.1"/>
    </source>
</evidence>
<evidence type="ECO:0000256" key="6">
    <source>
        <dbReference type="SAM" id="Phobius"/>
    </source>
</evidence>
<reference evidence="7 8" key="1">
    <citation type="submission" date="2018-08" db="EMBL/GenBank/DDBJ databases">
        <title>A genome reference for cultivated species of the human gut microbiota.</title>
        <authorList>
            <person name="Zou Y."/>
            <person name="Xue W."/>
            <person name="Luo G."/>
        </authorList>
    </citation>
    <scope>NUCLEOTIDE SEQUENCE [LARGE SCALE GENOMIC DNA]</scope>
    <source>
        <strain evidence="7 8">AF19-10AC</strain>
    </source>
</reference>
<feature type="transmembrane region" description="Helical" evidence="6">
    <location>
        <begin position="271"/>
        <end position="290"/>
    </location>
</feature>
<keyword evidence="2" id="KW-1003">Cell membrane</keyword>
<name>A0AAQ0LQZ4_9BACE</name>
<dbReference type="AlphaFoldDB" id="A0AAQ0LQZ4"/>
<feature type="transmembrane region" description="Helical" evidence="6">
    <location>
        <begin position="229"/>
        <end position="251"/>
    </location>
</feature>
<feature type="transmembrane region" description="Helical" evidence="6">
    <location>
        <begin position="131"/>
        <end position="151"/>
    </location>
</feature>
<dbReference type="InterPro" id="IPR050833">
    <property type="entry name" value="Poly_Biosynth_Transport"/>
</dbReference>
<feature type="transmembrane region" description="Helical" evidence="6">
    <location>
        <begin position="311"/>
        <end position="337"/>
    </location>
</feature>
<feature type="transmembrane region" description="Helical" evidence="6">
    <location>
        <begin position="189"/>
        <end position="208"/>
    </location>
</feature>
<dbReference type="Proteomes" id="UP000284772">
    <property type="component" value="Unassembled WGS sequence"/>
</dbReference>
<keyword evidence="4 6" id="KW-1133">Transmembrane helix</keyword>
<dbReference type="EMBL" id="QRWT01000001">
    <property type="protein sequence ID" value="RGT58268.1"/>
    <property type="molecule type" value="Genomic_DNA"/>
</dbReference>
<dbReference type="Pfam" id="PF13440">
    <property type="entry name" value="Polysacc_synt_3"/>
    <property type="match status" value="1"/>
</dbReference>
<evidence type="ECO:0000256" key="3">
    <source>
        <dbReference type="ARBA" id="ARBA00022692"/>
    </source>
</evidence>
<evidence type="ECO:0000256" key="1">
    <source>
        <dbReference type="ARBA" id="ARBA00004651"/>
    </source>
</evidence>
<comment type="subcellular location">
    <subcellularLocation>
        <location evidence="1">Cell membrane</location>
        <topology evidence="1">Multi-pass membrane protein</topology>
    </subcellularLocation>
</comment>
<dbReference type="RefSeq" id="WP_118448136.1">
    <property type="nucleotide sequence ID" value="NZ_QRWT01000001.1"/>
</dbReference>
<gene>
    <name evidence="7" type="ORF">DWX27_00710</name>
</gene>
<evidence type="ECO:0008006" key="9">
    <source>
        <dbReference type="Google" id="ProtNLM"/>
    </source>
</evidence>
<feature type="transmembrane region" description="Helical" evidence="6">
    <location>
        <begin position="429"/>
        <end position="451"/>
    </location>
</feature>
<dbReference type="GO" id="GO:0005886">
    <property type="term" value="C:plasma membrane"/>
    <property type="evidence" value="ECO:0007669"/>
    <property type="project" value="UniProtKB-SubCell"/>
</dbReference>
<accession>A0AAQ0LQZ4</accession>
<protein>
    <recommendedName>
        <fullName evidence="9">O-antigen translocase</fullName>
    </recommendedName>
</protein>
<evidence type="ECO:0000256" key="4">
    <source>
        <dbReference type="ARBA" id="ARBA00022989"/>
    </source>
</evidence>
<dbReference type="PANTHER" id="PTHR30250:SF11">
    <property type="entry name" value="O-ANTIGEN TRANSPORTER-RELATED"/>
    <property type="match status" value="1"/>
</dbReference>
<feature type="transmembrane region" description="Helical" evidence="6">
    <location>
        <begin position="163"/>
        <end position="183"/>
    </location>
</feature>
<feature type="transmembrane region" description="Helical" evidence="6">
    <location>
        <begin position="15"/>
        <end position="34"/>
    </location>
</feature>